<dbReference type="PANTHER" id="PTHR42109">
    <property type="entry name" value="UNPLACED GENOMIC SCAFFOLD UM_SCAF_CONTIG_1.265, WHOLE GENOME SHOTGUN SEQUENCE"/>
    <property type="match status" value="1"/>
</dbReference>
<feature type="transmembrane region" description="Helical" evidence="1">
    <location>
        <begin position="144"/>
        <end position="163"/>
    </location>
</feature>
<dbReference type="EMBL" id="MNBE01000757">
    <property type="protein sequence ID" value="OKO90535.1"/>
    <property type="molecule type" value="Genomic_DNA"/>
</dbReference>
<dbReference type="Proteomes" id="UP000186955">
    <property type="component" value="Unassembled WGS sequence"/>
</dbReference>
<organism evidence="3 4">
    <name type="scientific">Penicillium subrubescens</name>
    <dbReference type="NCBI Taxonomy" id="1316194"/>
    <lineage>
        <taxon>Eukaryota</taxon>
        <taxon>Fungi</taxon>
        <taxon>Dikarya</taxon>
        <taxon>Ascomycota</taxon>
        <taxon>Pezizomycotina</taxon>
        <taxon>Eurotiomycetes</taxon>
        <taxon>Eurotiomycetidae</taxon>
        <taxon>Eurotiales</taxon>
        <taxon>Aspergillaceae</taxon>
        <taxon>Penicillium</taxon>
    </lineage>
</organism>
<dbReference type="PANTHER" id="PTHR42109:SF2">
    <property type="entry name" value="INTEGRAL MEMBRANE PROTEIN"/>
    <property type="match status" value="1"/>
</dbReference>
<keyword evidence="1" id="KW-0472">Membrane</keyword>
<name>A0A1Q5SRP1_9EURO</name>
<dbReference type="AlphaFoldDB" id="A0A1Q5SRP1"/>
<dbReference type="InterPro" id="IPR056119">
    <property type="entry name" value="DUF7702"/>
</dbReference>
<reference evidence="3 4" key="1">
    <citation type="submission" date="2016-10" db="EMBL/GenBank/DDBJ databases">
        <title>Genome sequence of the ascomycete fungus Penicillium subrubescens.</title>
        <authorList>
            <person name="De Vries R.P."/>
            <person name="Peng M."/>
            <person name="Dilokpimol A."/>
            <person name="Hilden K."/>
            <person name="Makela M.R."/>
            <person name="Grigoriev I."/>
            <person name="Riley R."/>
            <person name="Granchi Z."/>
        </authorList>
    </citation>
    <scope>NUCLEOTIDE SEQUENCE [LARGE SCALE GENOMIC DNA]</scope>
    <source>
        <strain evidence="3 4">CBS 132785</strain>
    </source>
</reference>
<feature type="domain" description="DUF7702" evidence="2">
    <location>
        <begin position="6"/>
        <end position="100"/>
    </location>
</feature>
<feature type="transmembrane region" description="Helical" evidence="1">
    <location>
        <begin position="183"/>
        <end position="201"/>
    </location>
</feature>
<keyword evidence="1" id="KW-1133">Transmembrane helix</keyword>
<sequence length="202" mass="21628">MTVITAEHIVIAELVIYIPIALLSLFVVFRPGFYKQLGWIYLRIFSGIRIGGSIMETLSTKHPENANDKEWATILQSVGLSSLLLSTLGLVKRIFDETSDRISSDPLSGGNLALQVLGAASGVFGKLSSIYTKKATATSYRSKSVQLLHIAALIALILAISGGTDQASSDVSEHSTGKAETRAAIILFLLIYIATCLLRGCG</sequence>
<comment type="caution">
    <text evidence="3">The sequence shown here is derived from an EMBL/GenBank/DDBJ whole genome shotgun (WGS) entry which is preliminary data.</text>
</comment>
<dbReference type="Pfam" id="PF24800">
    <property type="entry name" value="DUF7702"/>
    <property type="match status" value="2"/>
</dbReference>
<dbReference type="STRING" id="1316194.A0A1Q5SRP1"/>
<gene>
    <name evidence="3" type="ORF">PENSUB_13252</name>
</gene>
<keyword evidence="4" id="KW-1185">Reference proteome</keyword>
<feature type="transmembrane region" description="Helical" evidence="1">
    <location>
        <begin position="6"/>
        <end position="28"/>
    </location>
</feature>
<accession>A0A1Q5SRP1</accession>
<dbReference type="OrthoDB" id="2560628at2759"/>
<proteinExistence type="predicted"/>
<evidence type="ECO:0000256" key="1">
    <source>
        <dbReference type="SAM" id="Phobius"/>
    </source>
</evidence>
<feature type="domain" description="DUF7702" evidence="2">
    <location>
        <begin position="119"/>
        <end position="198"/>
    </location>
</feature>
<protein>
    <recommendedName>
        <fullName evidence="2">DUF7702 domain-containing protein</fullName>
    </recommendedName>
</protein>
<evidence type="ECO:0000313" key="3">
    <source>
        <dbReference type="EMBL" id="OKO90535.1"/>
    </source>
</evidence>
<evidence type="ECO:0000259" key="2">
    <source>
        <dbReference type="Pfam" id="PF24800"/>
    </source>
</evidence>
<evidence type="ECO:0000313" key="4">
    <source>
        <dbReference type="Proteomes" id="UP000186955"/>
    </source>
</evidence>
<keyword evidence="1" id="KW-0812">Transmembrane</keyword>